<comment type="similarity">
    <text evidence="1">Belongs to the CNOT9 family.</text>
</comment>
<dbReference type="PANTHER" id="PTHR12262">
    <property type="entry name" value="CCR4-NOT TRANSCRIPTION COMPLEX SUBUNIT 9"/>
    <property type="match status" value="1"/>
</dbReference>
<dbReference type="Pfam" id="PF04078">
    <property type="entry name" value="Rcd1"/>
    <property type="match status" value="1"/>
</dbReference>
<dbReference type="Proteomes" id="UP000078284">
    <property type="component" value="Chromosome 2"/>
</dbReference>
<dbReference type="InterPro" id="IPR016024">
    <property type="entry name" value="ARM-type_fold"/>
</dbReference>
<dbReference type="Gene3D" id="1.25.10.10">
    <property type="entry name" value="Leucine-rich Repeat Variant"/>
    <property type="match status" value="1"/>
</dbReference>
<evidence type="ECO:0000313" key="2">
    <source>
        <dbReference type="EMBL" id="CAA0374145.1"/>
    </source>
</evidence>
<proteinExistence type="inferred from homology"/>
<protein>
    <recommendedName>
        <fullName evidence="8">Cell differentiation, Rcd1-like protein</fullName>
    </recommendedName>
</protein>
<dbReference type="OrthoDB" id="1065000at2759"/>
<dbReference type="GO" id="GO:0030014">
    <property type="term" value="C:CCR4-NOT complex"/>
    <property type="evidence" value="ECO:0007669"/>
    <property type="project" value="InterPro"/>
</dbReference>
<evidence type="ECO:0000256" key="1">
    <source>
        <dbReference type="ARBA" id="ARBA00006385"/>
    </source>
</evidence>
<evidence type="ECO:0000313" key="3">
    <source>
        <dbReference type="EMBL" id="OAP08291.1"/>
    </source>
</evidence>
<evidence type="ECO:0000313" key="7">
    <source>
        <dbReference type="Proteomes" id="UP000434276"/>
    </source>
</evidence>
<evidence type="ECO:0000313" key="4">
    <source>
        <dbReference type="EMBL" id="VYS54224.1"/>
    </source>
</evidence>
<dbReference type="ExpressionAtlas" id="A0A178VS89">
    <property type="expression patterns" value="baseline and differential"/>
</dbReference>
<name>A0A178VS89_ARATH</name>
<dbReference type="EMBL" id="CACRSJ010000105">
    <property type="protein sequence ID" value="VYS54224.1"/>
    <property type="molecule type" value="Genomic_DNA"/>
</dbReference>
<dbReference type="Proteomes" id="UP000426265">
    <property type="component" value="Unassembled WGS sequence"/>
</dbReference>
<dbReference type="EMBL" id="CACSHJ010000088">
    <property type="protein sequence ID" value="CAA0374145.1"/>
    <property type="molecule type" value="Genomic_DNA"/>
</dbReference>
<evidence type="ECO:0008006" key="8">
    <source>
        <dbReference type="Google" id="ProtNLM"/>
    </source>
</evidence>
<accession>A0A178VS89</accession>
<dbReference type="SUPFAM" id="SSF48371">
    <property type="entry name" value="ARM repeat"/>
    <property type="match status" value="1"/>
</dbReference>
<accession>A0A5S9X3U0</accession>
<gene>
    <name evidence="3" type="ordered locus">AXX17_At2g28890</name>
    <name evidence="4" type="ORF">AN1_LOCUS9681</name>
    <name evidence="2" type="ORF">C24_LOCUS9528</name>
</gene>
<dbReference type="AlphaFoldDB" id="A0A178VS89"/>
<dbReference type="EMBL" id="LUHQ01000002">
    <property type="protein sequence ID" value="OAP08291.1"/>
    <property type="molecule type" value="Genomic_DNA"/>
</dbReference>
<organism evidence="3 5">
    <name type="scientific">Arabidopsis thaliana</name>
    <name type="common">Mouse-ear cress</name>
    <dbReference type="NCBI Taxonomy" id="3702"/>
    <lineage>
        <taxon>Eukaryota</taxon>
        <taxon>Viridiplantae</taxon>
        <taxon>Streptophyta</taxon>
        <taxon>Embryophyta</taxon>
        <taxon>Tracheophyta</taxon>
        <taxon>Spermatophyta</taxon>
        <taxon>Magnoliopsida</taxon>
        <taxon>eudicotyledons</taxon>
        <taxon>Gunneridae</taxon>
        <taxon>Pentapetalae</taxon>
        <taxon>rosids</taxon>
        <taxon>malvids</taxon>
        <taxon>Brassicales</taxon>
        <taxon>Brassicaceae</taxon>
        <taxon>Camelineae</taxon>
        <taxon>Arabidopsis</taxon>
    </lineage>
</organism>
<dbReference type="InterPro" id="IPR011989">
    <property type="entry name" value="ARM-like"/>
</dbReference>
<reference evidence="4 6" key="3">
    <citation type="submission" date="2019-11" db="EMBL/GenBank/DDBJ databases">
        <authorList>
            <person name="Jiao W.-B."/>
            <person name="Schneeberger K."/>
        </authorList>
    </citation>
    <scope>NUCLEOTIDE SEQUENCE [LARGE SCALE GENOMIC DNA]</scope>
    <source>
        <strain evidence="6">cv. An-1</strain>
        <strain evidence="7">cv. C24</strain>
    </source>
</reference>
<evidence type="ECO:0000313" key="6">
    <source>
        <dbReference type="Proteomes" id="UP000426265"/>
    </source>
</evidence>
<dbReference type="GO" id="GO:0006402">
    <property type="term" value="P:mRNA catabolic process"/>
    <property type="evidence" value="ECO:0007669"/>
    <property type="project" value="InterPro"/>
</dbReference>
<reference evidence="5" key="1">
    <citation type="journal article" date="2016" name="Proc. Natl. Acad. Sci. U.S.A.">
        <title>Chromosome-level assembly of Arabidopsis thaliana Ler reveals the extent of translocation and inversion polymorphisms.</title>
        <authorList>
            <person name="Zapata L."/>
            <person name="Ding J."/>
            <person name="Willing E.M."/>
            <person name="Hartwig B."/>
            <person name="Bezdan D."/>
            <person name="Jiao W.B."/>
            <person name="Patel V."/>
            <person name="Velikkakam James G."/>
            <person name="Koornneef M."/>
            <person name="Ossowski S."/>
            <person name="Schneeberger K."/>
        </authorList>
    </citation>
    <scope>NUCLEOTIDE SEQUENCE [LARGE SCALE GENOMIC DNA]</scope>
    <source>
        <strain evidence="5">cv. Landsberg erecta</strain>
    </source>
</reference>
<sequence length="322" mass="36857">MSENMVNLPDSLYEDYSKLKLTSPSNASSSSSAPPPRLSVVAHPTVEMIIQWVCDIHKPKSYMSDFALHNLAYHRNDFEFLPSLLWESKNTVYIMLQEVFEAYRHLAGHISLRLFPHPLNPLRVYNVLLLFQSMACHPDTSRQFLRAKMPNYFYPLMDTGLIDKRDECMRLAALGVIAHMLKASEDGAVNRYLMESGVVGFCVKPIEFGSTETKKVALYILDKIMSTDQGLYYCCVLADRFYVIDELLKKVLFYLSNMVRPPSSLFSLVTGCYVKLSQNSRARNGIRRYTPFLLFDGTFSRLYAEDPVAANNRIQLLQNLDN</sequence>
<dbReference type="InterPro" id="IPR007216">
    <property type="entry name" value="CNOT9"/>
</dbReference>
<dbReference type="Proteomes" id="UP000434276">
    <property type="component" value="Unassembled WGS sequence"/>
</dbReference>
<evidence type="ECO:0000313" key="5">
    <source>
        <dbReference type="Proteomes" id="UP000078284"/>
    </source>
</evidence>
<reference evidence="3" key="2">
    <citation type="submission" date="2016-03" db="EMBL/GenBank/DDBJ databases">
        <title>Full-length assembly of Arabidopsis thaliana Ler reveals the complement of translocations and inversions.</title>
        <authorList>
            <person name="Zapata L."/>
            <person name="Schneeberger K."/>
            <person name="Ossowski S."/>
        </authorList>
    </citation>
    <scope>NUCLEOTIDE SEQUENCE [LARGE SCALE GENOMIC DNA]</scope>
    <source>
        <tissue evidence="3">Leaf</tissue>
    </source>
</reference>